<evidence type="ECO:0000256" key="5">
    <source>
        <dbReference type="ARBA" id="ARBA00022803"/>
    </source>
</evidence>
<evidence type="ECO:0008006" key="10">
    <source>
        <dbReference type="Google" id="ProtNLM"/>
    </source>
</evidence>
<dbReference type="GO" id="GO:0005778">
    <property type="term" value="C:peroxisomal membrane"/>
    <property type="evidence" value="ECO:0007669"/>
    <property type="project" value="TreeGrafter"/>
</dbReference>
<name>A0AAW0G0F3_9APHY</name>
<feature type="repeat" description="TPR" evidence="6">
    <location>
        <begin position="537"/>
        <end position="570"/>
    </location>
</feature>
<dbReference type="PROSITE" id="PS50005">
    <property type="entry name" value="TPR"/>
    <property type="match status" value="2"/>
</dbReference>
<comment type="caution">
    <text evidence="8">The sequence shown here is derived from an EMBL/GenBank/DDBJ whole genome shotgun (WGS) entry which is preliminary data.</text>
</comment>
<accession>A0AAW0G0F3</accession>
<evidence type="ECO:0000313" key="9">
    <source>
        <dbReference type="Proteomes" id="UP001385951"/>
    </source>
</evidence>
<evidence type="ECO:0000256" key="6">
    <source>
        <dbReference type="PROSITE-ProRule" id="PRU00339"/>
    </source>
</evidence>
<dbReference type="InterPro" id="IPR024111">
    <property type="entry name" value="PEX5/PEX5L"/>
</dbReference>
<organism evidence="8 9">
    <name type="scientific">Cerrena zonata</name>
    <dbReference type="NCBI Taxonomy" id="2478898"/>
    <lineage>
        <taxon>Eukaryota</taxon>
        <taxon>Fungi</taxon>
        <taxon>Dikarya</taxon>
        <taxon>Basidiomycota</taxon>
        <taxon>Agaricomycotina</taxon>
        <taxon>Agaricomycetes</taxon>
        <taxon>Polyporales</taxon>
        <taxon>Cerrenaceae</taxon>
        <taxon>Cerrena</taxon>
    </lineage>
</organism>
<dbReference type="Pfam" id="PF13432">
    <property type="entry name" value="TPR_16"/>
    <property type="match status" value="1"/>
</dbReference>
<dbReference type="GO" id="GO:0005829">
    <property type="term" value="C:cytosol"/>
    <property type="evidence" value="ECO:0007669"/>
    <property type="project" value="TreeGrafter"/>
</dbReference>
<comment type="similarity">
    <text evidence="2">Belongs to the peroxisomal targeting signal receptor family.</text>
</comment>
<evidence type="ECO:0000256" key="2">
    <source>
        <dbReference type="ARBA" id="ARBA00005348"/>
    </source>
</evidence>
<feature type="repeat" description="TPR" evidence="6">
    <location>
        <begin position="503"/>
        <end position="536"/>
    </location>
</feature>
<evidence type="ECO:0000256" key="1">
    <source>
        <dbReference type="ARBA" id="ARBA00004496"/>
    </source>
</evidence>
<dbReference type="InterPro" id="IPR019734">
    <property type="entry name" value="TPR_rpt"/>
</dbReference>
<dbReference type="GO" id="GO:0016560">
    <property type="term" value="P:protein import into peroxisome matrix, docking"/>
    <property type="evidence" value="ECO:0007669"/>
    <property type="project" value="TreeGrafter"/>
</dbReference>
<reference evidence="8 9" key="1">
    <citation type="submission" date="2022-09" db="EMBL/GenBank/DDBJ databases">
        <authorList>
            <person name="Palmer J.M."/>
        </authorList>
    </citation>
    <scope>NUCLEOTIDE SEQUENCE [LARGE SCALE GENOMIC DNA]</scope>
    <source>
        <strain evidence="8 9">DSM 7382</strain>
    </source>
</reference>
<keyword evidence="4" id="KW-0677">Repeat</keyword>
<gene>
    <name evidence="8" type="ORF">QCA50_011547</name>
</gene>
<dbReference type="PANTHER" id="PTHR10130">
    <property type="entry name" value="PEROXISOMAL TARGETING SIGNAL 1 RECEPTOR PEX5"/>
    <property type="match status" value="1"/>
</dbReference>
<dbReference type="PANTHER" id="PTHR10130:SF9">
    <property type="entry name" value="PEROXISOMAL TARGETING SIGNAL RECEPTOR"/>
    <property type="match status" value="1"/>
</dbReference>
<keyword evidence="5 6" id="KW-0802">TPR repeat</keyword>
<dbReference type="AlphaFoldDB" id="A0AAW0G0F3"/>
<dbReference type="EMBL" id="JASBNA010000021">
    <property type="protein sequence ID" value="KAK7685184.1"/>
    <property type="molecule type" value="Genomic_DNA"/>
</dbReference>
<comment type="subcellular location">
    <subcellularLocation>
        <location evidence="1">Cytoplasm</location>
    </subcellularLocation>
</comment>
<keyword evidence="3" id="KW-0963">Cytoplasm</keyword>
<dbReference type="InterPro" id="IPR011990">
    <property type="entry name" value="TPR-like_helical_dom_sf"/>
</dbReference>
<dbReference type="Gene3D" id="1.25.40.10">
    <property type="entry name" value="Tetratricopeptide repeat domain"/>
    <property type="match status" value="1"/>
</dbReference>
<sequence length="648" mass="70644">MSLQGLISGSECAVPFNPLSQVLKHTDGDRSLQQDRVAGPSSSRQLQHLPGTSAAPGSERDLALARQFFDPQAQGSSTMVPFAAPHQPLPELGAVMNNSGPGALDLNASWANSQHKAFLQSQNPAGQLRPTAMNSGWAQEFGTTSAAEPSIQSSVVQRPELNQSSYMASRMYGGMPFNMTSNMYSLPPPSQSLELSKGKGKARDIDFAAAFAQVDQSLSAVEQTTASEQEASRFAEFDDTADLSEAMQRASVQEADGVPLGSDFKTVWDHLQNSDMPPPAEDLAKWEAEYNQLMSAQRDEDYDYGASMQAAWENGLGQYDEFDSQPKFDTDGIPLLGDYKFDTDNKYLDPSSSTTSPLNDAKTLLDQGGSLTEIALLLEAAIQKGELGNGGYEAWILLGEVRSMDEREEAGMSALAEGVKRAEAAGAAGEGMLSLAISYTNENYERGAHTMLLRWLAARYPSFKIPEETWQSLTESSWHSQEQVTEAFLRLAREQHQQGTIDPDVQAGLGVLSYASGQYDRAKDCFEAALSVRPDDFVLWNRLGSALSNGNHPEDALGAYREALQRRPTYTRAIYNVGVACLNIGAHREAAEHFLSALSMQNSSAGAKSEQLWITLRRTFQTMNRTDLVEKAQSGANLDIFRAEGFDF</sequence>
<dbReference type="GO" id="GO:0005052">
    <property type="term" value="F:peroxisome matrix targeting signal-1 binding"/>
    <property type="evidence" value="ECO:0007669"/>
    <property type="project" value="TreeGrafter"/>
</dbReference>
<feature type="region of interest" description="Disordered" evidence="7">
    <location>
        <begin position="32"/>
        <end position="58"/>
    </location>
</feature>
<dbReference type="Proteomes" id="UP001385951">
    <property type="component" value="Unassembled WGS sequence"/>
</dbReference>
<evidence type="ECO:0000256" key="3">
    <source>
        <dbReference type="ARBA" id="ARBA00022490"/>
    </source>
</evidence>
<evidence type="ECO:0000313" key="8">
    <source>
        <dbReference type="EMBL" id="KAK7685184.1"/>
    </source>
</evidence>
<dbReference type="SUPFAM" id="SSF48452">
    <property type="entry name" value="TPR-like"/>
    <property type="match status" value="1"/>
</dbReference>
<dbReference type="SMART" id="SM00028">
    <property type="entry name" value="TPR"/>
    <property type="match status" value="3"/>
</dbReference>
<protein>
    <recommendedName>
        <fullName evidence="10">TPR-like protein</fullName>
    </recommendedName>
</protein>
<proteinExistence type="inferred from homology"/>
<evidence type="ECO:0000256" key="4">
    <source>
        <dbReference type="ARBA" id="ARBA00022737"/>
    </source>
</evidence>
<evidence type="ECO:0000256" key="7">
    <source>
        <dbReference type="SAM" id="MobiDB-lite"/>
    </source>
</evidence>
<keyword evidence="9" id="KW-1185">Reference proteome</keyword>